<evidence type="ECO:0000256" key="2">
    <source>
        <dbReference type="ARBA" id="ARBA00004147"/>
    </source>
</evidence>
<evidence type="ECO:0000256" key="7">
    <source>
        <dbReference type="ARBA" id="ARBA00022722"/>
    </source>
</evidence>
<protein>
    <recommendedName>
        <fullName evidence="15">ATP-dependent helicase Rep</fullName>
    </recommendedName>
    <alternativeName>
        <fullName evidence="16">RepP</fullName>
    </alternativeName>
</protein>
<feature type="region of interest" description="Disordered" evidence="18">
    <location>
        <begin position="327"/>
        <end position="357"/>
    </location>
</feature>
<keyword evidence="13" id="KW-0238">DNA-binding</keyword>
<dbReference type="InterPro" id="IPR000605">
    <property type="entry name" value="Helicase_SF3_ssDNA/RNA_vir"/>
</dbReference>
<dbReference type="Pfam" id="PF00910">
    <property type="entry name" value="RNA_helicase"/>
    <property type="match status" value="1"/>
</dbReference>
<evidence type="ECO:0000313" key="20">
    <source>
        <dbReference type="EMBL" id="QMW68627.1"/>
    </source>
</evidence>
<dbReference type="GO" id="GO:0004519">
    <property type="term" value="F:endonuclease activity"/>
    <property type="evidence" value="ECO:0007669"/>
    <property type="project" value="UniProtKB-KW"/>
</dbReference>
<dbReference type="Pfam" id="PF02407">
    <property type="entry name" value="Viral_Rep"/>
    <property type="match status" value="1"/>
</dbReference>
<comment type="cofactor">
    <cofactor evidence="1">
        <name>Mn(2+)</name>
        <dbReference type="ChEBI" id="CHEBI:29035"/>
    </cofactor>
</comment>
<evidence type="ECO:0000256" key="4">
    <source>
        <dbReference type="ARBA" id="ARBA00022679"/>
    </source>
</evidence>
<dbReference type="GO" id="GO:0016779">
    <property type="term" value="F:nucleotidyltransferase activity"/>
    <property type="evidence" value="ECO:0007669"/>
    <property type="project" value="UniProtKB-KW"/>
</dbReference>
<evidence type="ECO:0000313" key="21">
    <source>
        <dbReference type="Proteomes" id="UP001238071"/>
    </source>
</evidence>
<evidence type="ECO:0000256" key="8">
    <source>
        <dbReference type="ARBA" id="ARBA00022723"/>
    </source>
</evidence>
<dbReference type="GO" id="GO:0003724">
    <property type="term" value="F:RNA helicase activity"/>
    <property type="evidence" value="ECO:0007669"/>
    <property type="project" value="InterPro"/>
</dbReference>
<evidence type="ECO:0000256" key="16">
    <source>
        <dbReference type="ARBA" id="ARBA00032243"/>
    </source>
</evidence>
<dbReference type="GO" id="GO:0000166">
    <property type="term" value="F:nucleotide binding"/>
    <property type="evidence" value="ECO:0007669"/>
    <property type="project" value="UniProtKB-KW"/>
</dbReference>
<evidence type="ECO:0000256" key="14">
    <source>
        <dbReference type="ARBA" id="ARBA00023268"/>
    </source>
</evidence>
<dbReference type="Gene3D" id="3.40.1310.20">
    <property type="match status" value="1"/>
</dbReference>
<keyword evidence="7" id="KW-0540">Nuclease</keyword>
<keyword evidence="11" id="KW-0378">Hydrolase</keyword>
<keyword evidence="4" id="KW-0808">Transferase</keyword>
<evidence type="ECO:0000256" key="11">
    <source>
        <dbReference type="ARBA" id="ARBA00022801"/>
    </source>
</evidence>
<keyword evidence="14" id="KW-0511">Multifunctional enzyme</keyword>
<keyword evidence="12" id="KW-0190">Covalent protein-DNA linkage</keyword>
<evidence type="ECO:0000256" key="18">
    <source>
        <dbReference type="SAM" id="MobiDB-lite"/>
    </source>
</evidence>
<evidence type="ECO:0000259" key="19">
    <source>
        <dbReference type="PROSITE" id="PS52020"/>
    </source>
</evidence>
<dbReference type="GO" id="GO:0046872">
    <property type="term" value="F:metal ion binding"/>
    <property type="evidence" value="ECO:0007669"/>
    <property type="project" value="UniProtKB-KW"/>
</dbReference>
<comment type="similarity">
    <text evidence="3">Belongs to the nanoviruses/circoviruses replication-associated protein family.</text>
</comment>
<name>A0A7G5M2U4_9VIRU</name>
<dbReference type="GO" id="GO:0003723">
    <property type="term" value="F:RNA binding"/>
    <property type="evidence" value="ECO:0007669"/>
    <property type="project" value="InterPro"/>
</dbReference>
<evidence type="ECO:0000256" key="17">
    <source>
        <dbReference type="ARBA" id="ARBA00049360"/>
    </source>
</evidence>
<feature type="domain" description="CRESS-DNA virus Rep endonuclease" evidence="19">
    <location>
        <begin position="6"/>
        <end position="119"/>
    </location>
</feature>
<keyword evidence="10" id="KW-0255">Endonuclease</keyword>
<dbReference type="Proteomes" id="UP001238071">
    <property type="component" value="Segment"/>
</dbReference>
<dbReference type="InterPro" id="IPR049912">
    <property type="entry name" value="CRESS_DNA_REP"/>
</dbReference>
<dbReference type="InterPro" id="IPR027417">
    <property type="entry name" value="P-loop_NTPase"/>
</dbReference>
<evidence type="ECO:0000256" key="13">
    <source>
        <dbReference type="ARBA" id="ARBA00023125"/>
    </source>
</evidence>
<evidence type="ECO:0000256" key="12">
    <source>
        <dbReference type="ARBA" id="ARBA00023124"/>
    </source>
</evidence>
<evidence type="ECO:0000256" key="3">
    <source>
        <dbReference type="ARBA" id="ARBA00008545"/>
    </source>
</evidence>
<dbReference type="SUPFAM" id="SSF52540">
    <property type="entry name" value="P-loop containing nucleoside triphosphate hydrolases"/>
    <property type="match status" value="1"/>
</dbReference>
<sequence length="392" mass="44717">MPASNATKSRKWCFTMFFDIDKMGPRGPEAKYFEDWECEYLYVGLESCPTSGRLHYQGYVRFANPRALNGVRSLFTHTITGDNGKQKYPGHWEACKGTEEQNVKYCSKESDLIIEWGQSEADLKPDKNQGKRNDIKAVRQMISEGKGMLEVVSEVNSAQAIKIAETMLKYLEPERSWMPEVYWIYGPTGVGKSKLAFSQCERPWVSGETGRWFEGYDAHEDVIFDDFRGDFCKFHVLLRLLDRYPYRIEVKGASRQFLAKRIFITSYHPPHLVYKDRGNEDLAQLGRRICKIIHLLSDSEARSMPGKKIGLEPSDKELIPELGPEQKVGGNTTETPLTPPVFQGAPPPTMFYEGPKRTECSKPHADNLYCKDCVNLALDDFFAEDDSEEPDG</sequence>
<dbReference type="GO" id="GO:0006260">
    <property type="term" value="P:DNA replication"/>
    <property type="evidence" value="ECO:0007669"/>
    <property type="project" value="UniProtKB-KW"/>
</dbReference>
<evidence type="ECO:0000256" key="5">
    <source>
        <dbReference type="ARBA" id="ARBA00022695"/>
    </source>
</evidence>
<evidence type="ECO:0000256" key="9">
    <source>
        <dbReference type="ARBA" id="ARBA00022741"/>
    </source>
</evidence>
<keyword evidence="9" id="KW-0547">Nucleotide-binding</keyword>
<evidence type="ECO:0000256" key="15">
    <source>
        <dbReference type="ARBA" id="ARBA00030754"/>
    </source>
</evidence>
<keyword evidence="5" id="KW-0548">Nucleotidyltransferase</keyword>
<keyword evidence="6" id="KW-0235">DNA replication</keyword>
<dbReference type="GO" id="GO:0042025">
    <property type="term" value="C:host cell nucleus"/>
    <property type="evidence" value="ECO:0007669"/>
    <property type="project" value="UniProtKB-SubCell"/>
</dbReference>
<keyword evidence="21" id="KW-1185">Reference proteome</keyword>
<proteinExistence type="inferred from homology"/>
<evidence type="ECO:0000256" key="1">
    <source>
        <dbReference type="ARBA" id="ARBA00001936"/>
    </source>
</evidence>
<comment type="subcellular location">
    <subcellularLocation>
        <location evidence="2">Host nucleus</location>
    </subcellularLocation>
</comment>
<dbReference type="GO" id="GO:0016787">
    <property type="term" value="F:hydrolase activity"/>
    <property type="evidence" value="ECO:0007669"/>
    <property type="project" value="UniProtKB-KW"/>
</dbReference>
<evidence type="ECO:0000256" key="6">
    <source>
        <dbReference type="ARBA" id="ARBA00022705"/>
    </source>
</evidence>
<reference evidence="20" key="1">
    <citation type="submission" date="2020-03" db="EMBL/GenBank/DDBJ databases">
        <title>Unveiling Crucivirus Diversity by Mining Metagenomic Data.</title>
        <authorList>
            <person name="de la Higuera I."/>
            <person name="Kasun G.W."/>
            <person name="Torrance E.L."/>
            <person name="Pratt A.A."/>
            <person name="Maluenda A."/>
            <person name="Colombet J."/>
            <person name="Bisseux M."/>
            <person name="Ravet V."/>
            <person name="Dayaram A."/>
            <person name="Stainton D."/>
            <person name="Kraberger S."/>
            <person name="Zawar-Reza P."/>
            <person name="Goldstien S."/>
            <person name="Briskie J.V."/>
            <person name="White R."/>
            <person name="Taylor H."/>
            <person name="Gomez C."/>
            <person name="Ainley D.G."/>
            <person name="Harding J.S."/>
            <person name="Fontenele R.S."/>
            <person name="Schreck J."/>
            <person name="Ribeiro S.G."/>
            <person name="Oswald S.A."/>
            <person name="Arnold J."/>
            <person name="Enault F."/>
            <person name="Varsani A."/>
            <person name="Stedman K.M."/>
        </authorList>
    </citation>
    <scope>NUCLEOTIDE SEQUENCE</scope>
    <source>
        <strain evidence="20">CHIVOP3_758</strain>
    </source>
</reference>
<organism evidence="20 21">
    <name type="scientific">Crucivirus-184</name>
    <dbReference type="NCBI Taxonomy" id="2761236"/>
    <lineage>
        <taxon>Viruses</taxon>
        <taxon>Cruciviruses</taxon>
        <taxon>Crucivirus</taxon>
    </lineage>
</organism>
<comment type="catalytic activity">
    <reaction evidence="17">
        <text>ATP + H2O = ADP + phosphate + H(+)</text>
        <dbReference type="Rhea" id="RHEA:13065"/>
        <dbReference type="ChEBI" id="CHEBI:15377"/>
        <dbReference type="ChEBI" id="CHEBI:15378"/>
        <dbReference type="ChEBI" id="CHEBI:30616"/>
        <dbReference type="ChEBI" id="CHEBI:43474"/>
        <dbReference type="ChEBI" id="CHEBI:456216"/>
    </reaction>
</comment>
<dbReference type="PROSITE" id="PS52020">
    <property type="entry name" value="CRESS_DNA_REP"/>
    <property type="match status" value="1"/>
</dbReference>
<dbReference type="EMBL" id="MT263533">
    <property type="protein sequence ID" value="QMW68627.1"/>
    <property type="molecule type" value="Genomic_DNA"/>
</dbReference>
<evidence type="ECO:0000256" key="10">
    <source>
        <dbReference type="ARBA" id="ARBA00022759"/>
    </source>
</evidence>
<dbReference type="GO" id="GO:0003677">
    <property type="term" value="F:DNA binding"/>
    <property type="evidence" value="ECO:0007669"/>
    <property type="project" value="UniProtKB-KW"/>
</dbReference>
<keyword evidence="8" id="KW-0479">Metal-binding</keyword>
<accession>A0A7G5M2U4</accession>